<dbReference type="AlphaFoldDB" id="A0A2T6ZLS6"/>
<comment type="caution">
    <text evidence="3">The sequence shown here is derived from an EMBL/GenBank/DDBJ whole genome shotgun (WGS) entry which is preliminary data.</text>
</comment>
<feature type="signal peptide" evidence="2">
    <location>
        <begin position="1"/>
        <end position="17"/>
    </location>
</feature>
<protein>
    <submittedName>
        <fullName evidence="3">Uncharacterized protein</fullName>
    </submittedName>
</protein>
<evidence type="ECO:0000256" key="1">
    <source>
        <dbReference type="SAM" id="MobiDB-lite"/>
    </source>
</evidence>
<sequence>MFISLLSWLLFLPAVLCQLSSGGLQKFPNALALGNTFDPIIAAYWTGLPHHRRTPFSVSPDGKSAYLAYLASTYDRVFVQQVSPDTFAAVGNPIEISGAREAGGLVAQNDGFAVMVNLDNSQTDHPVTTIIRYKGGAKAWTTPVNGPGVHPSEGLSTSPDMNGDLVWSEAAGLYAAYFVVTAYTGSASGHFGDSIQYVTDAGDIKTISGASSTFGCSHNTGIALEAADAPPFASVCAEDHGSIWLNTNTQYMSGVKIANENTTNGVSGEPMGGMSGSYSSLASFPGSSAYIFAWQSRGAVSLTRDDWMGDGYTQCSPRWLNHNVAISMMKDKSTLQGAQAISKVGAASGDDQVIWITKSTTTDQQNVHVATLDSSNAIVTWEQLSNPNCQPVPLGCTGTFSGTFFQQVDSTGKKVGDAISAQDVFVAGDMQRIAGKGLCWPYVSMNWDLSAPKDKGTPVSSMSFACIGGTGSTSPAPSSQPAVTPSETLGTVTPIPEPSNTTTSSPAMSTLGPESVPTTTSSLPSTMVTKTKKGKTSRSSGATPTQGGSYNFISCDAQSPCPEGNTCYAYGGGGFCIPTS</sequence>
<feature type="chain" id="PRO_5015475780" evidence="2">
    <location>
        <begin position="18"/>
        <end position="580"/>
    </location>
</feature>
<evidence type="ECO:0000256" key="2">
    <source>
        <dbReference type="SAM" id="SignalP"/>
    </source>
</evidence>
<name>A0A2T6ZLS6_TUBBO</name>
<feature type="compositionally biased region" description="Low complexity" evidence="1">
    <location>
        <begin position="472"/>
        <end position="486"/>
    </location>
</feature>
<feature type="region of interest" description="Disordered" evidence="1">
    <location>
        <begin position="470"/>
        <end position="547"/>
    </location>
</feature>
<dbReference type="Proteomes" id="UP000244722">
    <property type="component" value="Unassembled WGS sequence"/>
</dbReference>
<reference evidence="3 4" key="1">
    <citation type="submission" date="2017-04" db="EMBL/GenBank/DDBJ databases">
        <title>Draft genome sequence of Tuber borchii Vittad., a whitish edible truffle.</title>
        <authorList>
            <consortium name="DOE Joint Genome Institute"/>
            <person name="Murat C."/>
            <person name="Kuo A."/>
            <person name="Barry K.W."/>
            <person name="Clum A."/>
            <person name="Dockter R.B."/>
            <person name="Fauchery L."/>
            <person name="Iotti M."/>
            <person name="Kohler A."/>
            <person name="Labutti K."/>
            <person name="Lindquist E.A."/>
            <person name="Lipzen A."/>
            <person name="Ohm R.A."/>
            <person name="Wang M."/>
            <person name="Grigoriev I.V."/>
            <person name="Zambonelli A."/>
            <person name="Martin F.M."/>
        </authorList>
    </citation>
    <scope>NUCLEOTIDE SEQUENCE [LARGE SCALE GENOMIC DNA]</scope>
    <source>
        <strain evidence="3 4">Tbo3840</strain>
    </source>
</reference>
<evidence type="ECO:0000313" key="3">
    <source>
        <dbReference type="EMBL" id="PUU76439.1"/>
    </source>
</evidence>
<organism evidence="3 4">
    <name type="scientific">Tuber borchii</name>
    <name type="common">White truffle</name>
    <dbReference type="NCBI Taxonomy" id="42251"/>
    <lineage>
        <taxon>Eukaryota</taxon>
        <taxon>Fungi</taxon>
        <taxon>Dikarya</taxon>
        <taxon>Ascomycota</taxon>
        <taxon>Pezizomycotina</taxon>
        <taxon>Pezizomycetes</taxon>
        <taxon>Pezizales</taxon>
        <taxon>Tuberaceae</taxon>
        <taxon>Tuber</taxon>
    </lineage>
</organism>
<dbReference type="STRING" id="42251.A0A2T6ZLS6"/>
<keyword evidence="4" id="KW-1185">Reference proteome</keyword>
<feature type="compositionally biased region" description="Polar residues" evidence="1">
    <location>
        <begin position="498"/>
        <end position="508"/>
    </location>
</feature>
<keyword evidence="2" id="KW-0732">Signal</keyword>
<dbReference type="EMBL" id="NESQ01000189">
    <property type="protein sequence ID" value="PUU76439.1"/>
    <property type="molecule type" value="Genomic_DNA"/>
</dbReference>
<dbReference type="OrthoDB" id="2890403at2759"/>
<evidence type="ECO:0000313" key="4">
    <source>
        <dbReference type="Proteomes" id="UP000244722"/>
    </source>
</evidence>
<proteinExistence type="predicted"/>
<feature type="compositionally biased region" description="Low complexity" evidence="1">
    <location>
        <begin position="515"/>
        <end position="529"/>
    </location>
</feature>
<gene>
    <name evidence="3" type="ORF">B9Z19DRAFT_1102367</name>
</gene>
<accession>A0A2T6ZLS6</accession>